<evidence type="ECO:0000313" key="5">
    <source>
        <dbReference type="Proteomes" id="UP000198648"/>
    </source>
</evidence>
<keyword evidence="5" id="KW-1185">Reference proteome</keyword>
<feature type="domain" description="Glycosyltransferase subfamily 4-like N-terminal" evidence="3">
    <location>
        <begin position="21"/>
        <end position="172"/>
    </location>
</feature>
<dbReference type="AlphaFoldDB" id="A0A1H9BRH1"/>
<evidence type="ECO:0000313" key="4">
    <source>
        <dbReference type="EMBL" id="SEP91489.1"/>
    </source>
</evidence>
<dbReference type="Pfam" id="PF00534">
    <property type="entry name" value="Glycos_transf_1"/>
    <property type="match status" value="1"/>
</dbReference>
<proteinExistence type="predicted"/>
<dbReference type="Proteomes" id="UP000198648">
    <property type="component" value="Unassembled WGS sequence"/>
</dbReference>
<feature type="domain" description="Glycosyl transferase family 1" evidence="2">
    <location>
        <begin position="183"/>
        <end position="337"/>
    </location>
</feature>
<organism evidence="4 5">
    <name type="scientific">Flavobacterium urocaniciphilum</name>
    <dbReference type="NCBI Taxonomy" id="1299341"/>
    <lineage>
        <taxon>Bacteria</taxon>
        <taxon>Pseudomonadati</taxon>
        <taxon>Bacteroidota</taxon>
        <taxon>Flavobacteriia</taxon>
        <taxon>Flavobacteriales</taxon>
        <taxon>Flavobacteriaceae</taxon>
        <taxon>Flavobacterium</taxon>
    </lineage>
</organism>
<dbReference type="PANTHER" id="PTHR46401:SF2">
    <property type="entry name" value="GLYCOSYLTRANSFERASE WBBK-RELATED"/>
    <property type="match status" value="1"/>
</dbReference>
<dbReference type="Pfam" id="PF13439">
    <property type="entry name" value="Glyco_transf_4"/>
    <property type="match status" value="1"/>
</dbReference>
<evidence type="ECO:0000256" key="1">
    <source>
        <dbReference type="ARBA" id="ARBA00022679"/>
    </source>
</evidence>
<dbReference type="SUPFAM" id="SSF53756">
    <property type="entry name" value="UDP-Glycosyltransferase/glycogen phosphorylase"/>
    <property type="match status" value="1"/>
</dbReference>
<dbReference type="CDD" id="cd03809">
    <property type="entry name" value="GT4_MtfB-like"/>
    <property type="match status" value="1"/>
</dbReference>
<sequence length="369" mass="43440">MDNHKLKVFVDCHVFDGGFQGTRTYIQGLYLELIKDKNIVFYFAANDVNNLKSIFGEQENIVFLKYSFKNKFLRLLFDIPFLILKNKIDFAHFQYIVSPIKLCKYIVTTHDVLFIDFPNYFSKLSRIKNTFLYKHGAKCADIRLTVSEYSKNQIAQHFNIHNYHITPNAVDDVFYETYNKSEIQKTVSEKYNLTNYIIYISRWEPRKNQQLLLKSFVDLKLYNEYQLLFIGDSTLYNYEFFDVYNNLDEKIKSKIIKMDKTDFETMLLLLRGAKVSVYPSIAEGFGIPPLESIAAGIPTICSNQTAMSDFTFLKKYEFNPFNEVEFKEKLISILNTDFSKDFTDISQKIKANYCWKKSANELKKLITDF</sequence>
<evidence type="ECO:0000259" key="3">
    <source>
        <dbReference type="Pfam" id="PF13439"/>
    </source>
</evidence>
<dbReference type="STRING" id="1299341.SAMN05444005_103165"/>
<evidence type="ECO:0000259" key="2">
    <source>
        <dbReference type="Pfam" id="PF00534"/>
    </source>
</evidence>
<name>A0A1H9BRH1_9FLAO</name>
<dbReference type="InterPro" id="IPR028098">
    <property type="entry name" value="Glyco_trans_4-like_N"/>
</dbReference>
<dbReference type="Gene3D" id="3.40.50.2000">
    <property type="entry name" value="Glycogen Phosphorylase B"/>
    <property type="match status" value="2"/>
</dbReference>
<gene>
    <name evidence="4" type="ORF">SAMN05444005_103165</name>
</gene>
<dbReference type="OrthoDB" id="9801609at2"/>
<dbReference type="RefSeq" id="WP_091467286.1">
    <property type="nucleotide sequence ID" value="NZ_FOEI01000003.1"/>
</dbReference>
<reference evidence="4 5" key="1">
    <citation type="submission" date="2016-10" db="EMBL/GenBank/DDBJ databases">
        <authorList>
            <person name="de Groot N.N."/>
        </authorList>
    </citation>
    <scope>NUCLEOTIDE SEQUENCE [LARGE SCALE GENOMIC DNA]</scope>
    <source>
        <strain evidence="4 5">DSM 27078</strain>
    </source>
</reference>
<protein>
    <submittedName>
        <fullName evidence="4">Glycosyltransferase involved in cell wall bisynthesis</fullName>
    </submittedName>
</protein>
<keyword evidence="1 4" id="KW-0808">Transferase</keyword>
<accession>A0A1H9BRH1</accession>
<dbReference type="EMBL" id="FOEI01000003">
    <property type="protein sequence ID" value="SEP91489.1"/>
    <property type="molecule type" value="Genomic_DNA"/>
</dbReference>
<dbReference type="InterPro" id="IPR001296">
    <property type="entry name" value="Glyco_trans_1"/>
</dbReference>
<dbReference type="GO" id="GO:0016757">
    <property type="term" value="F:glycosyltransferase activity"/>
    <property type="evidence" value="ECO:0007669"/>
    <property type="project" value="InterPro"/>
</dbReference>
<dbReference type="PANTHER" id="PTHR46401">
    <property type="entry name" value="GLYCOSYLTRANSFERASE WBBK-RELATED"/>
    <property type="match status" value="1"/>
</dbReference>